<sequence>MYIFMSKKVLFVLTSTSQFTDGTETGLWLEEAGAPYNILTEEGINVDVISIKGGKVNLDPNSVSNESLNQYAKFVSHLNDTPSIENVNADEYDAIYLPGGHGTVYDFANNEKLADILLQFKNSNKIISSVCHGPSAFVGVKDANNHYLVDGVKITSFTDSEEKAMGFENKVPFLTQSKLEEQGANFVVKDDFTSHVEKDGQFITGQNPQSSEDIGKALANELK</sequence>
<accession>A0A0H2VG62</accession>
<dbReference type="CDD" id="cd03141">
    <property type="entry name" value="GATase1_Hsp31_like"/>
    <property type="match status" value="1"/>
</dbReference>
<proteinExistence type="inferred from homology"/>
<organism evidence="5 6">
    <name type="scientific">Staphylococcus epidermidis (strain ATCC 12228 / FDA PCI 1200)</name>
    <dbReference type="NCBI Taxonomy" id="176280"/>
    <lineage>
        <taxon>Bacteria</taxon>
        <taxon>Bacillati</taxon>
        <taxon>Bacillota</taxon>
        <taxon>Bacilli</taxon>
        <taxon>Bacillales</taxon>
        <taxon>Staphylococcaceae</taxon>
        <taxon>Staphylococcus</taxon>
    </lineage>
</organism>
<dbReference type="HOGENOM" id="CLU_070319_1_1_9"/>
<dbReference type="GO" id="GO:0019243">
    <property type="term" value="P:methylglyoxal catabolic process to D-lactate via S-lactoyl-glutathione"/>
    <property type="evidence" value="ECO:0007669"/>
    <property type="project" value="TreeGrafter"/>
</dbReference>
<evidence type="ECO:0000313" key="6">
    <source>
        <dbReference type="Proteomes" id="UP000001411"/>
    </source>
</evidence>
<dbReference type="Proteomes" id="UP000001411">
    <property type="component" value="Chromosome"/>
</dbReference>
<gene>
    <name evidence="5" type="ordered locus">SE_1055</name>
</gene>
<evidence type="ECO:0000256" key="2">
    <source>
        <dbReference type="ARBA" id="ARBA00023239"/>
    </source>
</evidence>
<evidence type="ECO:0000259" key="4">
    <source>
        <dbReference type="Pfam" id="PF01965"/>
    </source>
</evidence>
<dbReference type="AlphaFoldDB" id="A0A0H2VG62"/>
<dbReference type="PANTHER" id="PTHR48094:SF11">
    <property type="entry name" value="GLUTATHIONE-INDEPENDENT GLYOXALASE HSP31-RELATED"/>
    <property type="match status" value="1"/>
</dbReference>
<dbReference type="PATRIC" id="fig|176280.10.peg.1031"/>
<comment type="similarity">
    <text evidence="3">Belongs to the peptidase C56 family. HSP31-like subfamily.</text>
</comment>
<evidence type="ECO:0000256" key="1">
    <source>
        <dbReference type="ARBA" id="ARBA00023016"/>
    </source>
</evidence>
<dbReference type="eggNOG" id="COG0693">
    <property type="taxonomic scope" value="Bacteria"/>
</dbReference>
<dbReference type="GO" id="GO:0019172">
    <property type="term" value="F:glyoxalase III activity"/>
    <property type="evidence" value="ECO:0007669"/>
    <property type="project" value="TreeGrafter"/>
</dbReference>
<dbReference type="InterPro" id="IPR050325">
    <property type="entry name" value="Prot/Nucl_acid_deglycase"/>
</dbReference>
<dbReference type="KEGG" id="sep:SE_1055"/>
<dbReference type="OrthoDB" id="9792284at2"/>
<keyword evidence="2" id="KW-0456">Lyase</keyword>
<evidence type="ECO:0000256" key="3">
    <source>
        <dbReference type="ARBA" id="ARBA00038493"/>
    </source>
</evidence>
<protein>
    <recommendedName>
        <fullName evidence="4">DJ-1/PfpI domain-containing protein</fullName>
    </recommendedName>
</protein>
<dbReference type="SUPFAM" id="SSF52317">
    <property type="entry name" value="Class I glutamine amidotransferase-like"/>
    <property type="match status" value="1"/>
</dbReference>
<dbReference type="EMBL" id="AE015929">
    <property type="protein sequence ID" value="AAO04652.1"/>
    <property type="molecule type" value="Genomic_DNA"/>
</dbReference>
<dbReference type="PANTHER" id="PTHR48094">
    <property type="entry name" value="PROTEIN/NUCLEIC ACID DEGLYCASE DJ-1-RELATED"/>
    <property type="match status" value="1"/>
</dbReference>
<dbReference type="Pfam" id="PF01965">
    <property type="entry name" value="DJ-1_PfpI"/>
    <property type="match status" value="1"/>
</dbReference>
<keyword evidence="1" id="KW-0346">Stress response</keyword>
<reference evidence="5 6" key="1">
    <citation type="journal article" date="2003" name="Mol. Microbiol.">
        <title>Genome-based analysis of virulence genes in a non-biofilm-forming Staphylococcus epidermidis strain (ATCC 12228).</title>
        <authorList>
            <person name="Zhang Y.Q."/>
            <person name="Ren S.X."/>
            <person name="Li H.L."/>
            <person name="Wang Y.X."/>
            <person name="Fu G."/>
            <person name="Yang J."/>
            <person name="Qin Z.Q."/>
            <person name="Miao Y.G."/>
            <person name="Wang W.Y."/>
            <person name="Chen R.S."/>
            <person name="Shen Y."/>
            <person name="Chen Z."/>
            <person name="Yuan Z.H."/>
            <person name="Zhao G.P."/>
            <person name="Qu D."/>
            <person name="Danchin A."/>
            <person name="Wen Y.M."/>
        </authorList>
    </citation>
    <scope>NUCLEOTIDE SEQUENCE [LARGE SCALE GENOMIC DNA]</scope>
    <source>
        <strain evidence="6">ATCC 12228 / FDA PCI 1200</strain>
    </source>
</reference>
<dbReference type="GO" id="GO:0005737">
    <property type="term" value="C:cytoplasm"/>
    <property type="evidence" value="ECO:0007669"/>
    <property type="project" value="TreeGrafter"/>
</dbReference>
<feature type="domain" description="DJ-1/PfpI" evidence="4">
    <location>
        <begin position="31"/>
        <end position="219"/>
    </location>
</feature>
<dbReference type="InterPro" id="IPR029062">
    <property type="entry name" value="Class_I_gatase-like"/>
</dbReference>
<dbReference type="InterPro" id="IPR002818">
    <property type="entry name" value="DJ-1/PfpI"/>
</dbReference>
<name>A0A0H2VG62_STAES</name>
<evidence type="ECO:0000313" key="5">
    <source>
        <dbReference type="EMBL" id="AAO04652.1"/>
    </source>
</evidence>
<dbReference type="Gene3D" id="3.40.50.880">
    <property type="match status" value="1"/>
</dbReference>